<dbReference type="Pfam" id="PF04216">
    <property type="entry name" value="FdhE_N"/>
    <property type="match status" value="2"/>
</dbReference>
<keyword evidence="1 2" id="KW-0963">Cytoplasm</keyword>
<feature type="region of interest" description="Disordered" evidence="3">
    <location>
        <begin position="356"/>
        <end position="378"/>
    </location>
</feature>
<dbReference type="SUPFAM" id="SSF144020">
    <property type="entry name" value="FdhE-like"/>
    <property type="match status" value="1"/>
</dbReference>
<dbReference type="InterPro" id="IPR056796">
    <property type="entry name" value="FdhE_C"/>
</dbReference>
<dbReference type="OrthoDB" id="9794151at2"/>
<feature type="domain" description="FdhE N-terminal" evidence="4">
    <location>
        <begin position="19"/>
        <end position="109"/>
    </location>
</feature>
<organism evidence="7 8">
    <name type="scientific">Pararobbsia silviterrae</name>
    <dbReference type="NCBI Taxonomy" id="1792498"/>
    <lineage>
        <taxon>Bacteria</taxon>
        <taxon>Pseudomonadati</taxon>
        <taxon>Pseudomonadota</taxon>
        <taxon>Betaproteobacteria</taxon>
        <taxon>Burkholderiales</taxon>
        <taxon>Burkholderiaceae</taxon>
        <taxon>Pararobbsia</taxon>
    </lineage>
</organism>
<dbReference type="GO" id="GO:0051604">
    <property type="term" value="P:protein maturation"/>
    <property type="evidence" value="ECO:0007669"/>
    <property type="project" value="TreeGrafter"/>
</dbReference>
<dbReference type="EMBL" id="RBZU01000014">
    <property type="protein sequence ID" value="RKP46577.1"/>
    <property type="molecule type" value="Genomic_DNA"/>
</dbReference>
<evidence type="ECO:0000259" key="6">
    <source>
        <dbReference type="Pfam" id="PF24860"/>
    </source>
</evidence>
<dbReference type="GO" id="GO:0005829">
    <property type="term" value="C:cytosol"/>
    <property type="evidence" value="ECO:0007669"/>
    <property type="project" value="TreeGrafter"/>
</dbReference>
<evidence type="ECO:0000313" key="7">
    <source>
        <dbReference type="EMBL" id="RKP46577.1"/>
    </source>
</evidence>
<dbReference type="AlphaFoldDB" id="A0A494X793"/>
<name>A0A494X793_9BURK</name>
<feature type="domain" description="FdhE N-terminal" evidence="4">
    <location>
        <begin position="146"/>
        <end position="209"/>
    </location>
</feature>
<dbReference type="RefSeq" id="WP_121090171.1">
    <property type="nucleotide sequence ID" value="NZ_RBZU01000014.1"/>
</dbReference>
<comment type="function">
    <text evidence="2">Necessary for formate dehydrogenase activity.</text>
</comment>
<dbReference type="PANTHER" id="PTHR37689">
    <property type="entry name" value="PROTEIN FDHE"/>
    <property type="match status" value="1"/>
</dbReference>
<evidence type="ECO:0000256" key="3">
    <source>
        <dbReference type="SAM" id="MobiDB-lite"/>
    </source>
</evidence>
<evidence type="ECO:0000313" key="8">
    <source>
        <dbReference type="Proteomes" id="UP000270342"/>
    </source>
</evidence>
<comment type="subcellular location">
    <subcellularLocation>
        <location evidence="2">Cytoplasm</location>
    </subcellularLocation>
</comment>
<dbReference type="HAMAP" id="MF_00611">
    <property type="entry name" value="FdeH"/>
    <property type="match status" value="1"/>
</dbReference>
<dbReference type="InterPro" id="IPR024064">
    <property type="entry name" value="FdhE-like_sf"/>
</dbReference>
<reference evidence="7 8" key="1">
    <citation type="submission" date="2018-10" db="EMBL/GenBank/DDBJ databases">
        <title>Robbsia sp. DHC34, isolated from soil.</title>
        <authorList>
            <person name="Gao Z.-H."/>
            <person name="Qiu L.-H."/>
        </authorList>
    </citation>
    <scope>NUCLEOTIDE SEQUENCE [LARGE SCALE GENOMIC DNA]</scope>
    <source>
        <strain evidence="7 8">DHC34</strain>
    </source>
</reference>
<keyword evidence="8" id="KW-1185">Reference proteome</keyword>
<comment type="caution">
    <text evidence="7">The sequence shown here is derived from an EMBL/GenBank/DDBJ whole genome shotgun (WGS) entry which is preliminary data.</text>
</comment>
<dbReference type="Pfam" id="PF24859">
    <property type="entry name" value="FdhE_central"/>
    <property type="match status" value="1"/>
</dbReference>
<protein>
    <recommendedName>
        <fullName evidence="2">Protein FdhE homolog</fullName>
    </recommendedName>
</protein>
<dbReference type="PANTHER" id="PTHR37689:SF1">
    <property type="entry name" value="PROTEIN FDHE"/>
    <property type="match status" value="1"/>
</dbReference>
<dbReference type="CDD" id="cd16341">
    <property type="entry name" value="FdhE"/>
    <property type="match status" value="1"/>
</dbReference>
<dbReference type="InterPro" id="IPR056774">
    <property type="entry name" value="FdhE_N"/>
</dbReference>
<evidence type="ECO:0000259" key="4">
    <source>
        <dbReference type="Pfam" id="PF04216"/>
    </source>
</evidence>
<dbReference type="GO" id="GO:0008199">
    <property type="term" value="F:ferric iron binding"/>
    <property type="evidence" value="ECO:0007669"/>
    <property type="project" value="TreeGrafter"/>
</dbReference>
<comment type="similarity">
    <text evidence="2">Belongs to the FdhE family.</text>
</comment>
<dbReference type="Pfam" id="PF24860">
    <property type="entry name" value="FdhE_C"/>
    <property type="match status" value="1"/>
</dbReference>
<dbReference type="InterPro" id="IPR056797">
    <property type="entry name" value="FdhE_central"/>
</dbReference>
<dbReference type="Gene3D" id="3.90.1670.10">
    <property type="entry name" value="FdhE-like domain"/>
    <property type="match status" value="1"/>
</dbReference>
<feature type="domain" description="FdhE central" evidence="5">
    <location>
        <begin position="215"/>
        <end position="253"/>
    </location>
</feature>
<evidence type="ECO:0000259" key="5">
    <source>
        <dbReference type="Pfam" id="PF24859"/>
    </source>
</evidence>
<evidence type="ECO:0000256" key="1">
    <source>
        <dbReference type="ARBA" id="ARBA00022490"/>
    </source>
</evidence>
<sequence length="378" mass="40205">MPRILEPGEIATLDASALPRIRLPARATIFSARAQRLRALAHESAIGGYLRLMASVADAQHTVLGALPPASIDRAALALALAQRNGMPVRPAAGATLDPAWRDILRALSVCLRDALRADVSRDIPHDVSHNVSHDISRDTSAADGTHAVETILARLDAMTPDDLDRLAAAVLEHDLARVDIALAPFIHAALEIAWTQYACALDTSELPYLDTPGLCPTCGSPPVASIVRIGGAHDGYRYLQCGLCATEFHLVRVKCAYCDSTKGIAYYSVDENDDSATPRAVDAGARPAAPGRVPGTRAESCDACRHYVKIFAQATLLDAEPFADDLASIGLDLLMNEAGYTRAYPHPFLWPAASDVPDVSDASGARNAPNEPDVPDT</sequence>
<dbReference type="InterPro" id="IPR006452">
    <property type="entry name" value="Formate_DH_accessory"/>
</dbReference>
<gene>
    <name evidence="2 7" type="primary">fdhE</name>
    <name evidence="7" type="ORF">D7S86_24045</name>
</gene>
<evidence type="ECO:0000256" key="2">
    <source>
        <dbReference type="HAMAP-Rule" id="MF_00611"/>
    </source>
</evidence>
<dbReference type="Proteomes" id="UP000270342">
    <property type="component" value="Unassembled WGS sequence"/>
</dbReference>
<feature type="domain" description="FdhE C-terminal" evidence="6">
    <location>
        <begin position="254"/>
        <end position="350"/>
    </location>
</feature>
<accession>A0A494X793</accession>
<proteinExistence type="inferred from homology"/>